<keyword evidence="1" id="KW-0472">Membrane</keyword>
<proteinExistence type="predicted"/>
<organism evidence="2 4">
    <name type="scientific">Embleya hyalina</name>
    <dbReference type="NCBI Taxonomy" id="516124"/>
    <lineage>
        <taxon>Bacteria</taxon>
        <taxon>Bacillati</taxon>
        <taxon>Actinomycetota</taxon>
        <taxon>Actinomycetes</taxon>
        <taxon>Kitasatosporales</taxon>
        <taxon>Streptomycetaceae</taxon>
        <taxon>Embleya</taxon>
    </lineage>
</organism>
<reference evidence="2 4" key="1">
    <citation type="submission" date="2018-12" db="EMBL/GenBank/DDBJ databases">
        <title>Draft genome sequence of Embleya hyalina NBRC 13850T.</title>
        <authorList>
            <person name="Komaki H."/>
            <person name="Hosoyama A."/>
            <person name="Kimura A."/>
            <person name="Ichikawa N."/>
            <person name="Tamura T."/>
        </authorList>
    </citation>
    <scope>NUCLEOTIDE SEQUENCE [LARGE SCALE GENOMIC DNA]</scope>
    <source>
        <strain evidence="2 4">NBRC 13850</strain>
    </source>
</reference>
<keyword evidence="1" id="KW-1133">Transmembrane helix</keyword>
<keyword evidence="1" id="KW-0812">Transmembrane</keyword>
<dbReference type="Proteomes" id="UP000286931">
    <property type="component" value="Unassembled WGS sequence"/>
</dbReference>
<evidence type="ECO:0000313" key="4">
    <source>
        <dbReference type="Proteomes" id="UP000286931"/>
    </source>
</evidence>
<comment type="caution">
    <text evidence="2">The sequence shown here is derived from an EMBL/GenBank/DDBJ whole genome shotgun (WGS) entry which is preliminary data.</text>
</comment>
<keyword evidence="4" id="KW-1185">Reference proteome</keyword>
<name>A0A401Z5G5_9ACTN</name>
<protein>
    <submittedName>
        <fullName evidence="2">Uncharacterized protein</fullName>
    </submittedName>
</protein>
<feature type="transmembrane region" description="Helical" evidence="1">
    <location>
        <begin position="54"/>
        <end position="77"/>
    </location>
</feature>
<evidence type="ECO:0000313" key="2">
    <source>
        <dbReference type="EMBL" id="GCE02104.1"/>
    </source>
</evidence>
<feature type="transmembrane region" description="Helical" evidence="1">
    <location>
        <begin position="29"/>
        <end position="47"/>
    </location>
</feature>
<dbReference type="EMBL" id="BIFH01000058">
    <property type="protein sequence ID" value="GCE02155.1"/>
    <property type="molecule type" value="Genomic_DNA"/>
</dbReference>
<sequence>MTGPIRAVWPAAAGWSAFGALELPAEHPLRALVVVAFLAVGPGYALAGEGASVLTTAVTSVAGSAASCALTAEAYLLAGAFSAPRVVGTLAGLTTIAVLIRTVVRARTSREELR</sequence>
<evidence type="ECO:0000256" key="1">
    <source>
        <dbReference type="SAM" id="Phobius"/>
    </source>
</evidence>
<evidence type="ECO:0000313" key="3">
    <source>
        <dbReference type="EMBL" id="GCE02155.1"/>
    </source>
</evidence>
<dbReference type="EMBL" id="BIFH01000057">
    <property type="protein sequence ID" value="GCE02104.1"/>
    <property type="molecule type" value="Genomic_DNA"/>
</dbReference>
<feature type="transmembrane region" description="Helical" evidence="1">
    <location>
        <begin position="83"/>
        <end position="104"/>
    </location>
</feature>
<accession>A0A401Z5G5</accession>
<dbReference type="RefSeq" id="WP_126643657.1">
    <property type="nucleotide sequence ID" value="NZ_BIFH01000057.1"/>
</dbReference>
<dbReference type="AlphaFoldDB" id="A0A401Z5G5"/>
<gene>
    <name evidence="2" type="ORF">EHYA_09881</name>
    <name evidence="3" type="ORF">EHYA_09932</name>
</gene>